<evidence type="ECO:0000313" key="4">
    <source>
        <dbReference type="EMBL" id="QTL99737.1"/>
    </source>
</evidence>
<dbReference type="InterPro" id="IPR015421">
    <property type="entry name" value="PyrdxlP-dep_Trfase_major"/>
</dbReference>
<dbReference type="NCBIfam" id="TIGR04181">
    <property type="entry name" value="NHT_00031"/>
    <property type="match status" value="1"/>
</dbReference>
<dbReference type="PIRSF" id="PIRSF000390">
    <property type="entry name" value="PLP_StrS"/>
    <property type="match status" value="1"/>
</dbReference>
<keyword evidence="4" id="KW-0808">Transferase</keyword>
<gene>
    <name evidence="4" type="ORF">GM661_18140</name>
</gene>
<dbReference type="InterPro" id="IPR015422">
    <property type="entry name" value="PyrdxlP-dep_Trfase_small"/>
</dbReference>
<dbReference type="Pfam" id="PF01041">
    <property type="entry name" value="DegT_DnrJ_EryC1"/>
    <property type="match status" value="1"/>
</dbReference>
<dbReference type="EMBL" id="CP046640">
    <property type="protein sequence ID" value="QTL99737.1"/>
    <property type="molecule type" value="Genomic_DNA"/>
</dbReference>
<feature type="modified residue" description="N6-(pyridoxal phosphate)lysine" evidence="2">
    <location>
        <position position="202"/>
    </location>
</feature>
<dbReference type="Gene3D" id="3.90.1150.10">
    <property type="entry name" value="Aspartate Aminotransferase, domain 1"/>
    <property type="match status" value="1"/>
</dbReference>
<evidence type="ECO:0000256" key="3">
    <source>
        <dbReference type="RuleBase" id="RU004508"/>
    </source>
</evidence>
<organism evidence="4 5">
    <name type="scientific">Iocasia fonsfrigidae</name>
    <dbReference type="NCBI Taxonomy" id="2682810"/>
    <lineage>
        <taxon>Bacteria</taxon>
        <taxon>Bacillati</taxon>
        <taxon>Bacillota</taxon>
        <taxon>Clostridia</taxon>
        <taxon>Halanaerobiales</taxon>
        <taxon>Halanaerobiaceae</taxon>
        <taxon>Iocasia</taxon>
    </lineage>
</organism>
<reference evidence="4" key="1">
    <citation type="submission" date="2019-12" db="EMBL/GenBank/DDBJ databases">
        <authorList>
            <person name="zhang j."/>
            <person name="sun C.M."/>
        </authorList>
    </citation>
    <scope>NUCLEOTIDE SEQUENCE</scope>
    <source>
        <strain evidence="4">NS-1</strain>
    </source>
</reference>
<dbReference type="KEGG" id="ifn:GM661_18140"/>
<dbReference type="Gene3D" id="3.40.640.10">
    <property type="entry name" value="Type I PLP-dependent aspartate aminotransferase-like (Major domain)"/>
    <property type="match status" value="1"/>
</dbReference>
<protein>
    <submittedName>
        <fullName evidence="4">LegC family aminotransferase</fullName>
    </submittedName>
</protein>
<keyword evidence="2 3" id="KW-0663">Pyridoxal phosphate</keyword>
<accession>A0A8A7KLN0</accession>
<dbReference type="GO" id="GO:0008483">
    <property type="term" value="F:transaminase activity"/>
    <property type="evidence" value="ECO:0007669"/>
    <property type="project" value="UniProtKB-KW"/>
</dbReference>
<dbReference type="CDD" id="cd00616">
    <property type="entry name" value="AHBA_syn"/>
    <property type="match status" value="1"/>
</dbReference>
<dbReference type="GO" id="GO:0000271">
    <property type="term" value="P:polysaccharide biosynthetic process"/>
    <property type="evidence" value="ECO:0007669"/>
    <property type="project" value="TreeGrafter"/>
</dbReference>
<dbReference type="InterPro" id="IPR000653">
    <property type="entry name" value="DegT/StrS_aminotransferase"/>
</dbReference>
<dbReference type="PANTHER" id="PTHR30244">
    <property type="entry name" value="TRANSAMINASE"/>
    <property type="match status" value="1"/>
</dbReference>
<dbReference type="GO" id="GO:0030170">
    <property type="term" value="F:pyridoxal phosphate binding"/>
    <property type="evidence" value="ECO:0007669"/>
    <property type="project" value="TreeGrafter"/>
</dbReference>
<proteinExistence type="inferred from homology"/>
<dbReference type="RefSeq" id="WP_230868066.1">
    <property type="nucleotide sequence ID" value="NZ_CP046640.1"/>
</dbReference>
<evidence type="ECO:0000313" key="5">
    <source>
        <dbReference type="Proteomes" id="UP000665020"/>
    </source>
</evidence>
<dbReference type="Proteomes" id="UP000665020">
    <property type="component" value="Chromosome"/>
</dbReference>
<dbReference type="SUPFAM" id="SSF53383">
    <property type="entry name" value="PLP-dependent transferases"/>
    <property type="match status" value="1"/>
</dbReference>
<sequence length="390" mass="43512">MNIPLSVPNLSLDILNNIKECIETGWVSTGGRFINEFENKIADYIGIEEAVGVQSGTAALHLAYQLLGVGPGDEVIAPTVTFIAAINPITYLGAKPIFMDCDDSLNMDLDKLDEFLSSQCEITPSGTKNKKTGKIIKAICVVHVFGNPIDMARVMEIAQKYKLKVVEDATEALGSFYTKGKYKGKHAGTIGDIGIYSFNANKILTTGGGGMIVSSDNDLLEKARFLSVQAKTDPLYFKHDDIGYNYRLTNIAAAFGTEQIDKLEEFVEIKKRNYNLYQEIINKIDGLELLAFNKGTRPNYWFYSLIVDKDKYGINRDKLLCELNEVGIQARPLWGLISRQKPYQDCEAYKINKAKYYVDNLLNIPCSTNLTKEEVCQVVDKLKSFRAKGD</sequence>
<dbReference type="InterPro" id="IPR026385">
    <property type="entry name" value="LegC-like"/>
</dbReference>
<feature type="active site" description="Proton acceptor" evidence="1">
    <location>
        <position position="202"/>
    </location>
</feature>
<keyword evidence="4" id="KW-0032">Aminotransferase</keyword>
<name>A0A8A7KLN0_9FIRM</name>
<dbReference type="AlphaFoldDB" id="A0A8A7KLN0"/>
<dbReference type="InterPro" id="IPR015424">
    <property type="entry name" value="PyrdxlP-dep_Trfase"/>
</dbReference>
<evidence type="ECO:0000256" key="1">
    <source>
        <dbReference type="PIRSR" id="PIRSR000390-1"/>
    </source>
</evidence>
<evidence type="ECO:0000256" key="2">
    <source>
        <dbReference type="PIRSR" id="PIRSR000390-2"/>
    </source>
</evidence>
<dbReference type="PANTHER" id="PTHR30244:SF30">
    <property type="entry name" value="BLR5990 PROTEIN"/>
    <property type="match status" value="1"/>
</dbReference>
<comment type="similarity">
    <text evidence="3">Belongs to the DegT/DnrJ/EryC1 family.</text>
</comment>
<keyword evidence="5" id="KW-1185">Reference proteome</keyword>